<proteinExistence type="predicted"/>
<dbReference type="AlphaFoldDB" id="A0A4Y7J0M3"/>
<reference evidence="3 4" key="1">
    <citation type="journal article" date="2018" name="Science">
        <title>The opium poppy genome and morphinan production.</title>
        <authorList>
            <person name="Guo L."/>
            <person name="Winzer T."/>
            <person name="Yang X."/>
            <person name="Li Y."/>
            <person name="Ning Z."/>
            <person name="He Z."/>
            <person name="Teodor R."/>
            <person name="Lu Y."/>
            <person name="Bowser T.A."/>
            <person name="Graham I.A."/>
            <person name="Ye K."/>
        </authorList>
    </citation>
    <scope>NUCLEOTIDE SEQUENCE [LARGE SCALE GENOMIC DNA]</scope>
    <source>
        <strain evidence="4">cv. HN1</strain>
        <tissue evidence="3">Leaves</tissue>
    </source>
</reference>
<dbReference type="Proteomes" id="UP000316621">
    <property type="component" value="Chromosome 3"/>
</dbReference>
<dbReference type="Gramene" id="RZC53309">
    <property type="protein sequence ID" value="RZC53309"/>
    <property type="gene ID" value="C5167_012156"/>
</dbReference>
<evidence type="ECO:0000256" key="2">
    <source>
        <dbReference type="SAM" id="SignalP"/>
    </source>
</evidence>
<gene>
    <name evidence="3" type="ORF">C5167_012156</name>
</gene>
<keyword evidence="4" id="KW-1185">Reference proteome</keyword>
<feature type="region of interest" description="Disordered" evidence="1">
    <location>
        <begin position="26"/>
        <end position="50"/>
    </location>
</feature>
<evidence type="ECO:0000256" key="1">
    <source>
        <dbReference type="SAM" id="MobiDB-lite"/>
    </source>
</evidence>
<feature type="compositionally biased region" description="Acidic residues" evidence="1">
    <location>
        <begin position="39"/>
        <end position="50"/>
    </location>
</feature>
<organism evidence="3 4">
    <name type="scientific">Papaver somniferum</name>
    <name type="common">Opium poppy</name>
    <dbReference type="NCBI Taxonomy" id="3469"/>
    <lineage>
        <taxon>Eukaryota</taxon>
        <taxon>Viridiplantae</taxon>
        <taxon>Streptophyta</taxon>
        <taxon>Embryophyta</taxon>
        <taxon>Tracheophyta</taxon>
        <taxon>Spermatophyta</taxon>
        <taxon>Magnoliopsida</taxon>
        <taxon>Ranunculales</taxon>
        <taxon>Papaveraceae</taxon>
        <taxon>Papaveroideae</taxon>
        <taxon>Papaver</taxon>
    </lineage>
</organism>
<sequence length="50" mass="5360">MGKGFLRVLFAALMLVLVMMSAAPHTVNAGEPSWGNIPEDADGQWDENDG</sequence>
<keyword evidence="2" id="KW-0732">Signal</keyword>
<feature type="chain" id="PRO_5021330280" description="Secreted protein" evidence="2">
    <location>
        <begin position="30"/>
        <end position="50"/>
    </location>
</feature>
<feature type="signal peptide" evidence="2">
    <location>
        <begin position="1"/>
        <end position="29"/>
    </location>
</feature>
<accession>A0A4Y7J0M3</accession>
<protein>
    <recommendedName>
        <fullName evidence="5">Secreted protein</fullName>
    </recommendedName>
</protein>
<evidence type="ECO:0008006" key="5">
    <source>
        <dbReference type="Google" id="ProtNLM"/>
    </source>
</evidence>
<dbReference type="EMBL" id="CM010717">
    <property type="protein sequence ID" value="RZC53309.1"/>
    <property type="molecule type" value="Genomic_DNA"/>
</dbReference>
<evidence type="ECO:0000313" key="4">
    <source>
        <dbReference type="Proteomes" id="UP000316621"/>
    </source>
</evidence>
<name>A0A4Y7J0M3_PAPSO</name>
<evidence type="ECO:0000313" key="3">
    <source>
        <dbReference type="EMBL" id="RZC53309.1"/>
    </source>
</evidence>